<accession>A0A429X7P0</accession>
<feature type="transmembrane region" description="Helical" evidence="1">
    <location>
        <begin position="70"/>
        <end position="92"/>
    </location>
</feature>
<evidence type="ECO:0000313" key="2">
    <source>
        <dbReference type="EMBL" id="RST59409.1"/>
    </source>
</evidence>
<dbReference type="Proteomes" id="UP000287296">
    <property type="component" value="Unassembled WGS sequence"/>
</dbReference>
<keyword evidence="1" id="KW-0472">Membrane</keyword>
<keyword evidence="1" id="KW-1133">Transmembrane helix</keyword>
<gene>
    <name evidence="2" type="ORF">D5F11_012520</name>
</gene>
<evidence type="ECO:0000313" key="3">
    <source>
        <dbReference type="Proteomes" id="UP000287296"/>
    </source>
</evidence>
<dbReference type="OrthoDB" id="2938537at2"/>
<name>A0A429X7P0_SIMTE</name>
<sequence>MLIGLGVMIVSFILVGVLAIWGVKYTRRHIHEDRKKKFAAAKYLLLLGIVVAVGYIIFAKKFSHNIDLVMSWILLASGCFFASGLAFFIGYYHEKENSK</sequence>
<dbReference type="RefSeq" id="WP_120116646.1">
    <property type="nucleotide sequence ID" value="NZ_QYTW02000011.1"/>
</dbReference>
<feature type="transmembrane region" description="Helical" evidence="1">
    <location>
        <begin position="6"/>
        <end position="26"/>
    </location>
</feature>
<dbReference type="EMBL" id="QYTW02000011">
    <property type="protein sequence ID" value="RST59409.1"/>
    <property type="molecule type" value="Genomic_DNA"/>
</dbReference>
<organism evidence="2 3">
    <name type="scientific">Siminovitchia terrae</name>
    <name type="common">Bacillus terrae</name>
    <dbReference type="NCBI Taxonomy" id="1914933"/>
    <lineage>
        <taxon>Bacteria</taxon>
        <taxon>Bacillati</taxon>
        <taxon>Bacillota</taxon>
        <taxon>Bacilli</taxon>
        <taxon>Bacillales</taxon>
        <taxon>Bacillaceae</taxon>
        <taxon>Siminovitchia</taxon>
    </lineage>
</organism>
<keyword evidence="1" id="KW-0812">Transmembrane</keyword>
<reference evidence="2 3" key="1">
    <citation type="submission" date="2018-12" db="EMBL/GenBank/DDBJ databases">
        <authorList>
            <person name="Sun L."/>
            <person name="Chen Z."/>
        </authorList>
    </citation>
    <scope>NUCLEOTIDE SEQUENCE [LARGE SCALE GENOMIC DNA]</scope>
    <source>
        <strain evidence="2 3">LMG 29736</strain>
    </source>
</reference>
<evidence type="ECO:0000256" key="1">
    <source>
        <dbReference type="SAM" id="Phobius"/>
    </source>
</evidence>
<comment type="caution">
    <text evidence="2">The sequence shown here is derived from an EMBL/GenBank/DDBJ whole genome shotgun (WGS) entry which is preliminary data.</text>
</comment>
<protein>
    <submittedName>
        <fullName evidence="2">Uncharacterized protein</fullName>
    </submittedName>
</protein>
<proteinExistence type="predicted"/>
<dbReference type="AlphaFoldDB" id="A0A429X7P0"/>
<feature type="transmembrane region" description="Helical" evidence="1">
    <location>
        <begin position="38"/>
        <end position="58"/>
    </location>
</feature>